<keyword evidence="3" id="KW-1185">Reference proteome</keyword>
<comment type="caution">
    <text evidence="2">The sequence shown here is derived from an EMBL/GenBank/DDBJ whole genome shotgun (WGS) entry which is preliminary data.</text>
</comment>
<dbReference type="EMBL" id="MU154586">
    <property type="protein sequence ID" value="KAF9493376.1"/>
    <property type="molecule type" value="Genomic_DNA"/>
</dbReference>
<dbReference type="Proteomes" id="UP000807025">
    <property type="component" value="Unassembled WGS sequence"/>
</dbReference>
<protein>
    <recommendedName>
        <fullName evidence="1">Retrovirus-related Pol polyprotein from transposon TNT 1-94-like beta-barrel domain-containing protein</fullName>
    </recommendedName>
</protein>
<dbReference type="AlphaFoldDB" id="A0A9P5ZTG3"/>
<dbReference type="Pfam" id="PF22936">
    <property type="entry name" value="Pol_BBD"/>
    <property type="match status" value="1"/>
</dbReference>
<evidence type="ECO:0000313" key="2">
    <source>
        <dbReference type="EMBL" id="KAF9493376.1"/>
    </source>
</evidence>
<gene>
    <name evidence="2" type="ORF">BDN71DRAFT_1395170</name>
</gene>
<evidence type="ECO:0000259" key="1">
    <source>
        <dbReference type="Pfam" id="PF22936"/>
    </source>
</evidence>
<organism evidence="2 3">
    <name type="scientific">Pleurotus eryngii</name>
    <name type="common">Boletus of the steppes</name>
    <dbReference type="NCBI Taxonomy" id="5323"/>
    <lineage>
        <taxon>Eukaryota</taxon>
        <taxon>Fungi</taxon>
        <taxon>Dikarya</taxon>
        <taxon>Basidiomycota</taxon>
        <taxon>Agaricomycotina</taxon>
        <taxon>Agaricomycetes</taxon>
        <taxon>Agaricomycetidae</taxon>
        <taxon>Agaricales</taxon>
        <taxon>Pleurotineae</taxon>
        <taxon>Pleurotaceae</taxon>
        <taxon>Pleurotus</taxon>
    </lineage>
</organism>
<dbReference type="OrthoDB" id="5598079at2759"/>
<feature type="domain" description="Retrovirus-related Pol polyprotein from transposon TNT 1-94-like beta-barrel" evidence="1">
    <location>
        <begin position="1"/>
        <end position="69"/>
    </location>
</feature>
<accession>A0A9P5ZTG3</accession>
<dbReference type="InterPro" id="IPR054722">
    <property type="entry name" value="PolX-like_BBD"/>
</dbReference>
<sequence length="70" mass="8089">MTPHKEWICNYTTYRVPIRLADHTIVYSEGVGNVLFRPVINGRQVRDVEITRVLYVPALCNNLLAVLYLT</sequence>
<name>A0A9P5ZTG3_PLEER</name>
<evidence type="ECO:0000313" key="3">
    <source>
        <dbReference type="Proteomes" id="UP000807025"/>
    </source>
</evidence>
<reference evidence="2" key="1">
    <citation type="submission" date="2020-11" db="EMBL/GenBank/DDBJ databases">
        <authorList>
            <consortium name="DOE Joint Genome Institute"/>
            <person name="Ahrendt S."/>
            <person name="Riley R."/>
            <person name="Andreopoulos W."/>
            <person name="Labutti K."/>
            <person name="Pangilinan J."/>
            <person name="Ruiz-Duenas F.J."/>
            <person name="Barrasa J.M."/>
            <person name="Sanchez-Garcia M."/>
            <person name="Camarero S."/>
            <person name="Miyauchi S."/>
            <person name="Serrano A."/>
            <person name="Linde D."/>
            <person name="Babiker R."/>
            <person name="Drula E."/>
            <person name="Ayuso-Fernandez I."/>
            <person name="Pacheco R."/>
            <person name="Padilla G."/>
            <person name="Ferreira P."/>
            <person name="Barriuso J."/>
            <person name="Kellner H."/>
            <person name="Castanera R."/>
            <person name="Alfaro M."/>
            <person name="Ramirez L."/>
            <person name="Pisabarro A.G."/>
            <person name="Kuo A."/>
            <person name="Tritt A."/>
            <person name="Lipzen A."/>
            <person name="He G."/>
            <person name="Yan M."/>
            <person name="Ng V."/>
            <person name="Cullen D."/>
            <person name="Martin F."/>
            <person name="Rosso M.-N."/>
            <person name="Henrissat B."/>
            <person name="Hibbett D."/>
            <person name="Martinez A.T."/>
            <person name="Grigoriev I.V."/>
        </authorList>
    </citation>
    <scope>NUCLEOTIDE SEQUENCE</scope>
    <source>
        <strain evidence="2">ATCC 90797</strain>
    </source>
</reference>
<proteinExistence type="predicted"/>